<dbReference type="Pfam" id="PF03466">
    <property type="entry name" value="LysR_substrate"/>
    <property type="match status" value="1"/>
</dbReference>
<name>A0A318V5G8_9GAMM</name>
<dbReference type="Gene3D" id="3.40.190.290">
    <property type="match status" value="1"/>
</dbReference>
<dbReference type="Pfam" id="PF00126">
    <property type="entry name" value="HTH_1"/>
    <property type="match status" value="1"/>
</dbReference>
<dbReference type="RefSeq" id="WP_110576925.1">
    <property type="nucleotide sequence ID" value="NZ_QKLW01000009.1"/>
</dbReference>
<feature type="domain" description="HTH lysR-type" evidence="5">
    <location>
        <begin position="9"/>
        <end position="66"/>
    </location>
</feature>
<keyword evidence="2" id="KW-0805">Transcription regulation</keyword>
<reference evidence="6 7" key="1">
    <citation type="submission" date="2018-06" db="EMBL/GenBank/DDBJ databases">
        <title>Genomic Encyclopedia of Type Strains, Phase III (KMG-III): the genomes of soil and plant-associated and newly described type strains.</title>
        <authorList>
            <person name="Whitman W."/>
        </authorList>
    </citation>
    <scope>NUCLEOTIDE SEQUENCE [LARGE SCALE GENOMIC DNA]</scope>
    <source>
        <strain evidence="6 7">CECT 7730</strain>
    </source>
</reference>
<dbReference type="PANTHER" id="PTHR30427:SF1">
    <property type="entry name" value="TRANSCRIPTIONAL ACTIVATOR PROTEIN LYSR"/>
    <property type="match status" value="1"/>
</dbReference>
<sequence>MSNKNNEMPDIRGIQAFVAVMASGSMTGAAKQLGIGQPIITRVIRDLEATIGFPVFERNGPRISPTPKGLRFFEEAQRLLAGYEQLADRAAAIRDTQVRSLTIAATPTMAAGLVPTMLSLMEGGLPAMVSLMTLDAEHLAQALQSGAVDYGVCALPLSHAGLDCLAISSSRLVAVLPEDDALQAVSFDLFAERRLLTLANSYRIRHKIDMVLNEKCVVANEVMSSNNSLNAILAAREGLGIAIVDPVSAYGIGLRGIKVVPTEQDIPYEWALFRRVGLDDMSFDDILRKGFLEASEKISAQVL</sequence>
<dbReference type="Proteomes" id="UP000247551">
    <property type="component" value="Unassembled WGS sequence"/>
</dbReference>
<evidence type="ECO:0000259" key="5">
    <source>
        <dbReference type="PROSITE" id="PS50931"/>
    </source>
</evidence>
<comment type="similarity">
    <text evidence="1">Belongs to the LysR transcriptional regulatory family.</text>
</comment>
<dbReference type="PRINTS" id="PR00039">
    <property type="entry name" value="HTHLYSR"/>
</dbReference>
<dbReference type="GO" id="GO:0003700">
    <property type="term" value="F:DNA-binding transcription factor activity"/>
    <property type="evidence" value="ECO:0007669"/>
    <property type="project" value="InterPro"/>
</dbReference>
<dbReference type="InterPro" id="IPR036388">
    <property type="entry name" value="WH-like_DNA-bd_sf"/>
</dbReference>
<dbReference type="InterPro" id="IPR005119">
    <property type="entry name" value="LysR_subst-bd"/>
</dbReference>
<dbReference type="PANTHER" id="PTHR30427">
    <property type="entry name" value="TRANSCRIPTIONAL ACTIVATOR PROTEIN LYSR"/>
    <property type="match status" value="1"/>
</dbReference>
<dbReference type="Gene3D" id="1.10.10.10">
    <property type="entry name" value="Winged helix-like DNA-binding domain superfamily/Winged helix DNA-binding domain"/>
    <property type="match status" value="1"/>
</dbReference>
<gene>
    <name evidence="6" type="ORF">DFP75_10949</name>
</gene>
<keyword evidence="4" id="KW-0804">Transcription</keyword>
<protein>
    <submittedName>
        <fullName evidence="6">DNA-binding transcriptional LysR family regulator</fullName>
    </submittedName>
</protein>
<evidence type="ECO:0000313" key="7">
    <source>
        <dbReference type="Proteomes" id="UP000247551"/>
    </source>
</evidence>
<organism evidence="6 7">
    <name type="scientific">Marinomonas alcarazii</name>
    <dbReference type="NCBI Taxonomy" id="491949"/>
    <lineage>
        <taxon>Bacteria</taxon>
        <taxon>Pseudomonadati</taxon>
        <taxon>Pseudomonadota</taxon>
        <taxon>Gammaproteobacteria</taxon>
        <taxon>Oceanospirillales</taxon>
        <taxon>Oceanospirillaceae</taxon>
        <taxon>Marinomonas</taxon>
    </lineage>
</organism>
<dbReference type="AlphaFoldDB" id="A0A318V5G8"/>
<dbReference type="InterPro" id="IPR036390">
    <property type="entry name" value="WH_DNA-bd_sf"/>
</dbReference>
<proteinExistence type="inferred from homology"/>
<dbReference type="PROSITE" id="PS50931">
    <property type="entry name" value="HTH_LYSR"/>
    <property type="match status" value="1"/>
</dbReference>
<keyword evidence="3 6" id="KW-0238">DNA-binding</keyword>
<comment type="caution">
    <text evidence="6">The sequence shown here is derived from an EMBL/GenBank/DDBJ whole genome shotgun (WGS) entry which is preliminary data.</text>
</comment>
<evidence type="ECO:0000256" key="3">
    <source>
        <dbReference type="ARBA" id="ARBA00023125"/>
    </source>
</evidence>
<dbReference type="EMBL" id="QKLW01000009">
    <property type="protein sequence ID" value="PYF79219.1"/>
    <property type="molecule type" value="Genomic_DNA"/>
</dbReference>
<dbReference type="GO" id="GO:0010628">
    <property type="term" value="P:positive regulation of gene expression"/>
    <property type="evidence" value="ECO:0007669"/>
    <property type="project" value="TreeGrafter"/>
</dbReference>
<dbReference type="SUPFAM" id="SSF46785">
    <property type="entry name" value="Winged helix' DNA-binding domain"/>
    <property type="match status" value="1"/>
</dbReference>
<evidence type="ECO:0000256" key="1">
    <source>
        <dbReference type="ARBA" id="ARBA00009437"/>
    </source>
</evidence>
<accession>A0A318V5G8</accession>
<keyword evidence="7" id="KW-1185">Reference proteome</keyword>
<dbReference type="GO" id="GO:0043565">
    <property type="term" value="F:sequence-specific DNA binding"/>
    <property type="evidence" value="ECO:0007669"/>
    <property type="project" value="TreeGrafter"/>
</dbReference>
<dbReference type="InterPro" id="IPR000847">
    <property type="entry name" value="LysR_HTH_N"/>
</dbReference>
<evidence type="ECO:0000313" key="6">
    <source>
        <dbReference type="EMBL" id="PYF79219.1"/>
    </source>
</evidence>
<evidence type="ECO:0000256" key="4">
    <source>
        <dbReference type="ARBA" id="ARBA00023163"/>
    </source>
</evidence>
<dbReference type="SUPFAM" id="SSF53850">
    <property type="entry name" value="Periplasmic binding protein-like II"/>
    <property type="match status" value="1"/>
</dbReference>
<evidence type="ECO:0000256" key="2">
    <source>
        <dbReference type="ARBA" id="ARBA00023015"/>
    </source>
</evidence>